<dbReference type="RefSeq" id="WP_097032640.1">
    <property type="nucleotide sequence ID" value="NZ_JADPFN010000024.1"/>
</dbReference>
<organism evidence="2 3">
    <name type="scientific">Clostridium tertium</name>
    <dbReference type="NCBI Taxonomy" id="1559"/>
    <lineage>
        <taxon>Bacteria</taxon>
        <taxon>Bacillati</taxon>
        <taxon>Bacillota</taxon>
        <taxon>Clostridia</taxon>
        <taxon>Eubacteriales</taxon>
        <taxon>Clostridiaceae</taxon>
        <taxon>Clostridium</taxon>
    </lineage>
</organism>
<keyword evidence="3" id="KW-1185">Reference proteome</keyword>
<proteinExistence type="predicted"/>
<evidence type="ECO:0000313" key="3">
    <source>
        <dbReference type="Proteomes" id="UP001141183"/>
    </source>
</evidence>
<evidence type="ECO:0000256" key="1">
    <source>
        <dbReference type="SAM" id="Phobius"/>
    </source>
</evidence>
<reference evidence="2" key="1">
    <citation type="submission" date="2022-05" db="EMBL/GenBank/DDBJ databases">
        <title>Draft genome sequence of Clostridium tertium strain CP3 isolated from Peru.</title>
        <authorList>
            <person name="Hurtado R."/>
            <person name="Lima L."/>
            <person name="Sousa T."/>
            <person name="Jaiswal A.K."/>
            <person name="Tiwari S."/>
            <person name="Maturrano L."/>
            <person name="Brenig B."/>
            <person name="Azevedo V."/>
        </authorList>
    </citation>
    <scope>NUCLEOTIDE SEQUENCE</scope>
    <source>
        <strain evidence="2">CP3</strain>
    </source>
</reference>
<keyword evidence="1" id="KW-0812">Transmembrane</keyword>
<protein>
    <submittedName>
        <fullName evidence="2">Uncharacterized protein</fullName>
    </submittedName>
</protein>
<feature type="transmembrane region" description="Helical" evidence="1">
    <location>
        <begin position="38"/>
        <end position="61"/>
    </location>
</feature>
<sequence>MIHDKKIIKPKEIPSNHVIDARHCSLVQRHKEKAKKDLYVMLFIGLVLLLPIFLKVFPHAIYSTITFNSSIDFVMLPVISLFLLWLIFNFVIQFPFRMKKVENFNPFDEDCKCCYGVVEEVWSEYRNRKSTKYYASVSVYDTDLFIKSMSIDMGDYYRLRSGSRCILVSYDNRSTYLIPIF</sequence>
<name>A0A9X3XQ35_9CLOT</name>
<gene>
    <name evidence="2" type="ORF">NE398_15915</name>
</gene>
<comment type="caution">
    <text evidence="2">The sequence shown here is derived from an EMBL/GenBank/DDBJ whole genome shotgun (WGS) entry which is preliminary data.</text>
</comment>
<dbReference type="AlphaFoldDB" id="A0A9X3XQ35"/>
<feature type="transmembrane region" description="Helical" evidence="1">
    <location>
        <begin position="73"/>
        <end position="92"/>
    </location>
</feature>
<keyword evidence="1" id="KW-1133">Transmembrane helix</keyword>
<accession>A0A9X3XQ35</accession>
<keyword evidence="1" id="KW-0472">Membrane</keyword>
<dbReference type="EMBL" id="JAMRYU010000017">
    <property type="protein sequence ID" value="MDC4241624.1"/>
    <property type="molecule type" value="Genomic_DNA"/>
</dbReference>
<dbReference type="Proteomes" id="UP001141183">
    <property type="component" value="Unassembled WGS sequence"/>
</dbReference>
<evidence type="ECO:0000313" key="2">
    <source>
        <dbReference type="EMBL" id="MDC4241624.1"/>
    </source>
</evidence>